<dbReference type="SUPFAM" id="SSF81660">
    <property type="entry name" value="Metal cation-transporting ATPase, ATP-binding domain N"/>
    <property type="match status" value="1"/>
</dbReference>
<dbReference type="InterPro" id="IPR001757">
    <property type="entry name" value="P_typ_ATPase"/>
</dbReference>
<dbReference type="AlphaFoldDB" id="A0A2S8RA22"/>
<dbReference type="FunFam" id="3.40.50.1000:FF:000028">
    <property type="entry name" value="Calcium-transporting P-type ATPase, putative"/>
    <property type="match status" value="1"/>
</dbReference>
<dbReference type="InterPro" id="IPR004014">
    <property type="entry name" value="ATPase_P-typ_cation-transptr_N"/>
</dbReference>
<evidence type="ECO:0000256" key="12">
    <source>
        <dbReference type="ARBA" id="ARBA00022842"/>
    </source>
</evidence>
<dbReference type="SUPFAM" id="SSF81653">
    <property type="entry name" value="Calcium ATPase, transduction domain A"/>
    <property type="match status" value="1"/>
</dbReference>
<dbReference type="PRINTS" id="PR00119">
    <property type="entry name" value="CATATPASE"/>
</dbReference>
<gene>
    <name evidence="19" type="ORF">B9R14_07625</name>
</gene>
<keyword evidence="8" id="KW-0479">Metal-binding</keyword>
<evidence type="ECO:0000256" key="17">
    <source>
        <dbReference type="SAM" id="Phobius"/>
    </source>
</evidence>
<evidence type="ECO:0000256" key="6">
    <source>
        <dbReference type="ARBA" id="ARBA00022568"/>
    </source>
</evidence>
<dbReference type="GO" id="GO:0005524">
    <property type="term" value="F:ATP binding"/>
    <property type="evidence" value="ECO:0007669"/>
    <property type="project" value="UniProtKB-KW"/>
</dbReference>
<feature type="transmembrane region" description="Helical" evidence="17">
    <location>
        <begin position="820"/>
        <end position="841"/>
    </location>
</feature>
<evidence type="ECO:0000256" key="10">
    <source>
        <dbReference type="ARBA" id="ARBA00022837"/>
    </source>
</evidence>
<name>A0A2S8RA22_9FIRM</name>
<feature type="transmembrane region" description="Helical" evidence="17">
    <location>
        <begin position="288"/>
        <end position="312"/>
    </location>
</feature>
<dbReference type="InterPro" id="IPR006068">
    <property type="entry name" value="ATPase_P-typ_cation-transptr_C"/>
</dbReference>
<dbReference type="GO" id="GO:0046872">
    <property type="term" value="F:metal ion binding"/>
    <property type="evidence" value="ECO:0007669"/>
    <property type="project" value="UniProtKB-KW"/>
</dbReference>
<protein>
    <recommendedName>
        <fullName evidence="3">P-type Ca(2+) transporter</fullName>
        <ecNumber evidence="3">7.2.2.10</ecNumber>
    </recommendedName>
</protein>
<dbReference type="InterPro" id="IPR008250">
    <property type="entry name" value="ATPase_P-typ_transduc_dom_A_sf"/>
</dbReference>
<feature type="transmembrane region" description="Helical" evidence="17">
    <location>
        <begin position="853"/>
        <end position="873"/>
    </location>
</feature>
<keyword evidence="16 17" id="KW-0472">Membrane</keyword>
<dbReference type="Gene3D" id="1.20.1110.10">
    <property type="entry name" value="Calcium-transporting ATPase, transmembrane domain"/>
    <property type="match status" value="2"/>
</dbReference>
<keyword evidence="6" id="KW-0109">Calcium transport</keyword>
<accession>A0A2S8RA22</accession>
<evidence type="ECO:0000256" key="15">
    <source>
        <dbReference type="ARBA" id="ARBA00023065"/>
    </source>
</evidence>
<sequence>MKHYFMSKEDVLREVGSTADGLTSAEAEQRLNKYGRNRLEEGKRTSVLKRILAQISDPMVLVLIAAAVISGITAVLSNEPLSDVFIILFVVVLNTVLGVIQESKTEAAIDALKEMAAATSKVMRDGRIIHIKSEELVVGDVVLLEAGDAVPADGRLISCFSLKVEEAALTGESVPVEKTDAVLDTKEGDISLGDRTNMVYMGSSAVYGRAMMAVTATGMNTEMGKIAGAITAAQEGETPLQKKLAQLSRILTVLVLGICVIMFGTSILRHFMYSPFPGVDLTDTLLDTFMLAVSLAVAAIPEGLVAVVTIVLSIGVTKMSKRNAIIRKLTAVETLGCTQIICTDKTGTLTQNKMTVVECSGNDEKLLATSFALCSDAELNEEGQVEGDPTQAAVVSYAKKIGLPKNQLSKKYPRIAEIPFDSGRKLMTTLHRKPEGGFIQHTTGAPDVVISKCTNYFEKGKILPLTEEKRQFFISENKRLAGKALRVLAAGYRDWDTEPKALSPEDENNLVFLGLVGMMDPVRDEVPAAIEQCRTAGIRPVMITGDHIETATAIALQLGIITDPSQAITGAMLDKISDEDFINNVKHYGVYARVKPEHKSRIVNAWRSRGYVTAMTGDGVNDAPSIKNADIGIGMGITGTDVTKNVADMILADDNFATIVAAVEEGRRIYDNIRKSIQFLLSSNLSEVISIFFATILGFTILKPVHILFINLITDSFPALALGLEKGEADIMRRKPRDPKESIFSGGVGFNIFYQGVMVAVLTLAAYFIGERIERGTWRIANSNDGMTMAFLTMSMAEIFHSYNMRSQHGSIFSNKNRNFYLLGSMFLSFILTVAVIYIPFLRNAFGFTSINFTEFLTSLALSILVIPIVELVKLIRRKTKKA</sequence>
<evidence type="ECO:0000256" key="9">
    <source>
        <dbReference type="ARBA" id="ARBA00022741"/>
    </source>
</evidence>
<keyword evidence="10" id="KW-0106">Calcium</keyword>
<dbReference type="Pfam" id="PF13246">
    <property type="entry name" value="Cation_ATPase"/>
    <property type="match status" value="1"/>
</dbReference>
<keyword evidence="12" id="KW-0460">Magnesium</keyword>
<dbReference type="GO" id="GO:0012505">
    <property type="term" value="C:endomembrane system"/>
    <property type="evidence" value="ECO:0007669"/>
    <property type="project" value="UniProtKB-SubCell"/>
</dbReference>
<feature type="transmembrane region" description="Helical" evidence="17">
    <location>
        <begin position="744"/>
        <end position="769"/>
    </location>
</feature>
<dbReference type="FunFam" id="2.70.150.10:FF:000160">
    <property type="entry name" value="Sarcoplasmic/endoplasmic reticulum calcium ATPase 1"/>
    <property type="match status" value="1"/>
</dbReference>
<evidence type="ECO:0000256" key="2">
    <source>
        <dbReference type="ARBA" id="ARBA00005675"/>
    </source>
</evidence>
<dbReference type="PANTHER" id="PTHR24093:SF506">
    <property type="entry name" value="CATION-TRANSPORTING ATPASE PMA1"/>
    <property type="match status" value="1"/>
</dbReference>
<evidence type="ECO:0000256" key="5">
    <source>
        <dbReference type="ARBA" id="ARBA00022553"/>
    </source>
</evidence>
<keyword evidence="14 17" id="KW-1133">Transmembrane helix</keyword>
<dbReference type="InterPro" id="IPR044492">
    <property type="entry name" value="P_typ_ATPase_HD_dom"/>
</dbReference>
<dbReference type="SFLD" id="SFLDS00003">
    <property type="entry name" value="Haloacid_Dehalogenase"/>
    <property type="match status" value="1"/>
</dbReference>
<comment type="subcellular location">
    <subcellularLocation>
        <location evidence="1">Endomembrane system</location>
        <topology evidence="1">Multi-pass membrane protein</topology>
    </subcellularLocation>
</comment>
<dbReference type="EMBL" id="NEMB01000003">
    <property type="protein sequence ID" value="PQQ66626.1"/>
    <property type="molecule type" value="Genomic_DNA"/>
</dbReference>
<dbReference type="PANTHER" id="PTHR24093">
    <property type="entry name" value="CATION TRANSPORTING ATPASE"/>
    <property type="match status" value="1"/>
</dbReference>
<dbReference type="Pfam" id="PF00122">
    <property type="entry name" value="E1-E2_ATPase"/>
    <property type="match status" value="1"/>
</dbReference>
<dbReference type="Pfam" id="PF00690">
    <property type="entry name" value="Cation_ATPase_N"/>
    <property type="match status" value="1"/>
</dbReference>
<dbReference type="InterPro" id="IPR023298">
    <property type="entry name" value="ATPase_P-typ_TM_dom_sf"/>
</dbReference>
<dbReference type="Gene3D" id="3.40.1110.10">
    <property type="entry name" value="Calcium-transporting ATPase, cytoplasmic domain N"/>
    <property type="match status" value="1"/>
</dbReference>
<evidence type="ECO:0000256" key="14">
    <source>
        <dbReference type="ARBA" id="ARBA00022989"/>
    </source>
</evidence>
<feature type="transmembrane region" description="Helical" evidence="17">
    <location>
        <begin position="250"/>
        <end position="268"/>
    </location>
</feature>
<dbReference type="PROSITE" id="PS00154">
    <property type="entry name" value="ATPASE_E1_E2"/>
    <property type="match status" value="1"/>
</dbReference>
<dbReference type="RefSeq" id="WP_105367942.1">
    <property type="nucleotide sequence ID" value="NZ_NEMB01000003.1"/>
</dbReference>
<dbReference type="InterPro" id="IPR036412">
    <property type="entry name" value="HAD-like_sf"/>
</dbReference>
<evidence type="ECO:0000256" key="8">
    <source>
        <dbReference type="ARBA" id="ARBA00022723"/>
    </source>
</evidence>
<dbReference type="InterPro" id="IPR059000">
    <property type="entry name" value="ATPase_P-type_domA"/>
</dbReference>
<dbReference type="OrthoDB" id="9760364at2"/>
<dbReference type="EC" id="7.2.2.10" evidence="3"/>
<dbReference type="InterPro" id="IPR018303">
    <property type="entry name" value="ATPase_P-typ_P_site"/>
</dbReference>
<dbReference type="SUPFAM" id="SSF81665">
    <property type="entry name" value="Calcium ATPase, transmembrane domain M"/>
    <property type="match status" value="1"/>
</dbReference>
<evidence type="ECO:0000256" key="16">
    <source>
        <dbReference type="ARBA" id="ARBA00023136"/>
    </source>
</evidence>
<evidence type="ECO:0000256" key="4">
    <source>
        <dbReference type="ARBA" id="ARBA00022448"/>
    </source>
</evidence>
<keyword evidence="13" id="KW-1278">Translocase</keyword>
<dbReference type="InterPro" id="IPR023299">
    <property type="entry name" value="ATPase_P-typ_cyto_dom_N"/>
</dbReference>
<reference evidence="19 20" key="1">
    <citation type="journal article" date="2018" name="Syst. Appl. Microbiol.">
        <title>Characterization and high-quality draft genome sequence of Herbivorax saccincola A7, an anaerobic, alkaliphilic, thermophilic, cellulolytic, and xylanolytic bacterium.</title>
        <authorList>
            <person name="Aikawa S."/>
            <person name="Baramee S."/>
            <person name="Sermsathanaswadi J."/>
            <person name="Thianheng P."/>
            <person name="Tachaapaikoon C."/>
            <person name="Shikata A."/>
            <person name="Waeonukul R."/>
            <person name="Pason P."/>
            <person name="Ratanakhanokchai K."/>
            <person name="Kosugi A."/>
        </authorList>
    </citation>
    <scope>NUCLEOTIDE SEQUENCE [LARGE SCALE GENOMIC DNA]</scope>
    <source>
        <strain evidence="19 20">A7</strain>
    </source>
</reference>
<evidence type="ECO:0000256" key="1">
    <source>
        <dbReference type="ARBA" id="ARBA00004127"/>
    </source>
</evidence>
<comment type="similarity">
    <text evidence="2">Belongs to the cation transport ATPase (P-type) (TC 3.A.3) family. Type IIA subfamily.</text>
</comment>
<keyword evidence="4" id="KW-0813">Transport</keyword>
<proteinExistence type="inferred from homology"/>
<organism evidence="19 20">
    <name type="scientific">Acetivibrio saccincola</name>
    <dbReference type="NCBI Taxonomy" id="1677857"/>
    <lineage>
        <taxon>Bacteria</taxon>
        <taxon>Bacillati</taxon>
        <taxon>Bacillota</taxon>
        <taxon>Clostridia</taxon>
        <taxon>Eubacteriales</taxon>
        <taxon>Oscillospiraceae</taxon>
        <taxon>Acetivibrio</taxon>
    </lineage>
</organism>
<dbReference type="InterPro" id="IPR006408">
    <property type="entry name" value="P-type_ATPase_IIB"/>
</dbReference>
<evidence type="ECO:0000256" key="13">
    <source>
        <dbReference type="ARBA" id="ARBA00022967"/>
    </source>
</evidence>
<evidence type="ECO:0000256" key="7">
    <source>
        <dbReference type="ARBA" id="ARBA00022692"/>
    </source>
</evidence>
<dbReference type="SMART" id="SM00831">
    <property type="entry name" value="Cation_ATPase_N"/>
    <property type="match status" value="1"/>
</dbReference>
<evidence type="ECO:0000256" key="3">
    <source>
        <dbReference type="ARBA" id="ARBA00012790"/>
    </source>
</evidence>
<dbReference type="Gene3D" id="2.70.150.10">
    <property type="entry name" value="Calcium-transporting ATPase, cytoplasmic transduction domain A"/>
    <property type="match status" value="1"/>
</dbReference>
<keyword evidence="11" id="KW-0067">ATP-binding</keyword>
<feature type="domain" description="Cation-transporting P-type ATPase N-terminal" evidence="18">
    <location>
        <begin position="2"/>
        <end position="75"/>
    </location>
</feature>
<dbReference type="SFLD" id="SFLDF00027">
    <property type="entry name" value="p-type_atpase"/>
    <property type="match status" value="1"/>
</dbReference>
<dbReference type="Gene3D" id="3.40.50.1000">
    <property type="entry name" value="HAD superfamily/HAD-like"/>
    <property type="match status" value="1"/>
</dbReference>
<evidence type="ECO:0000313" key="19">
    <source>
        <dbReference type="EMBL" id="PQQ66626.1"/>
    </source>
</evidence>
<keyword evidence="9" id="KW-0547">Nucleotide-binding</keyword>
<keyword evidence="7 17" id="KW-0812">Transmembrane</keyword>
<dbReference type="GO" id="GO:0005886">
    <property type="term" value="C:plasma membrane"/>
    <property type="evidence" value="ECO:0007669"/>
    <property type="project" value="TreeGrafter"/>
</dbReference>
<keyword evidence="15" id="KW-0406">Ion transport</keyword>
<dbReference type="GO" id="GO:0005388">
    <property type="term" value="F:P-type calcium transporter activity"/>
    <property type="evidence" value="ECO:0007669"/>
    <property type="project" value="UniProtKB-EC"/>
</dbReference>
<dbReference type="CDD" id="cd02089">
    <property type="entry name" value="P-type_ATPase_Ca_prok"/>
    <property type="match status" value="1"/>
</dbReference>
<evidence type="ECO:0000256" key="11">
    <source>
        <dbReference type="ARBA" id="ARBA00022840"/>
    </source>
</evidence>
<evidence type="ECO:0000259" key="18">
    <source>
        <dbReference type="SMART" id="SM00831"/>
    </source>
</evidence>
<evidence type="ECO:0000313" key="20">
    <source>
        <dbReference type="Proteomes" id="UP000239720"/>
    </source>
</evidence>
<dbReference type="Proteomes" id="UP000239720">
    <property type="component" value="Unassembled WGS sequence"/>
</dbReference>
<keyword evidence="5" id="KW-0597">Phosphoprotein</keyword>
<dbReference type="InterPro" id="IPR023214">
    <property type="entry name" value="HAD_sf"/>
</dbReference>
<feature type="transmembrane region" description="Helical" evidence="17">
    <location>
        <begin position="84"/>
        <end position="100"/>
    </location>
</feature>
<feature type="transmembrane region" description="Helical" evidence="17">
    <location>
        <begin position="677"/>
        <end position="699"/>
    </location>
</feature>
<dbReference type="SFLD" id="SFLDG00002">
    <property type="entry name" value="C1.7:_P-type_atpase_like"/>
    <property type="match status" value="1"/>
</dbReference>
<feature type="transmembrane region" description="Helical" evidence="17">
    <location>
        <begin position="59"/>
        <end position="78"/>
    </location>
</feature>
<dbReference type="NCBIfam" id="TIGR01494">
    <property type="entry name" value="ATPase_P-type"/>
    <property type="match status" value="3"/>
</dbReference>
<comment type="caution">
    <text evidence="19">The sequence shown here is derived from an EMBL/GenBank/DDBJ whole genome shotgun (WGS) entry which is preliminary data.</text>
</comment>
<dbReference type="SUPFAM" id="SSF56784">
    <property type="entry name" value="HAD-like"/>
    <property type="match status" value="1"/>
</dbReference>
<dbReference type="Pfam" id="PF00689">
    <property type="entry name" value="Cation_ATPase_C"/>
    <property type="match status" value="1"/>
</dbReference>
<dbReference type="NCBIfam" id="TIGR01517">
    <property type="entry name" value="ATPase-IIB_Ca"/>
    <property type="match status" value="1"/>
</dbReference>
<dbReference type="GO" id="GO:0016887">
    <property type="term" value="F:ATP hydrolysis activity"/>
    <property type="evidence" value="ECO:0007669"/>
    <property type="project" value="InterPro"/>
</dbReference>